<dbReference type="Gene3D" id="1.10.510.10">
    <property type="entry name" value="Transferase(Phosphotransferase) domain 1"/>
    <property type="match status" value="1"/>
</dbReference>
<keyword evidence="4 5" id="KW-0067">ATP-binding</keyword>
<dbReference type="Gene3D" id="3.30.200.20">
    <property type="entry name" value="Phosphorylase Kinase, domain 1"/>
    <property type="match status" value="1"/>
</dbReference>
<evidence type="ECO:0000313" key="8">
    <source>
        <dbReference type="EMBL" id="AVP96523.1"/>
    </source>
</evidence>
<reference evidence="8 9" key="1">
    <citation type="submission" date="2018-03" db="EMBL/GenBank/DDBJ databases">
        <title>Ahniella affigens gen. nov., sp. nov., a gammaproteobacterium isolated from sandy soil near a stream.</title>
        <authorList>
            <person name="Ko Y."/>
            <person name="Kim J.-H."/>
        </authorList>
    </citation>
    <scope>NUCLEOTIDE SEQUENCE [LARGE SCALE GENOMIC DNA]</scope>
    <source>
        <strain evidence="8 9">D13</strain>
    </source>
</reference>
<evidence type="ECO:0000256" key="5">
    <source>
        <dbReference type="PROSITE-ProRule" id="PRU10141"/>
    </source>
</evidence>
<dbReference type="CDD" id="cd14014">
    <property type="entry name" value="STKc_PknB_like"/>
    <property type="match status" value="1"/>
</dbReference>
<reference evidence="8 9" key="2">
    <citation type="submission" date="2018-03" db="EMBL/GenBank/DDBJ databases">
        <authorList>
            <person name="Keele B.F."/>
        </authorList>
    </citation>
    <scope>NUCLEOTIDE SEQUENCE [LARGE SCALE GENOMIC DNA]</scope>
    <source>
        <strain evidence="8 9">D13</strain>
    </source>
</reference>
<keyword evidence="9" id="KW-1185">Reference proteome</keyword>
<evidence type="ECO:0000256" key="2">
    <source>
        <dbReference type="ARBA" id="ARBA00022741"/>
    </source>
</evidence>
<dbReference type="InterPro" id="IPR017441">
    <property type="entry name" value="Protein_kinase_ATP_BS"/>
</dbReference>
<dbReference type="PROSITE" id="PS00107">
    <property type="entry name" value="PROTEIN_KINASE_ATP"/>
    <property type="match status" value="1"/>
</dbReference>
<sequence length="852" mass="93979">MREVGWPENWRQAVSPMIAEFNARSRALFDQALDLPTGERAAYVRAATAEHPDVRANVLELLEYHQRNENRHTQQPFTAMIDAVVSEQSNLYGQVVDRYELLEMIGQGGMGRVYKARRTDQIGQPLALKLIRKEFLAPNMLDRFAAEREILARLNHPNIAHFVDAGSIDGHTSFVAMELVDGLPLRTYLAQNNLDLKQRLHLFRQLLAAVAHAHRSLVVHRDIKPENVMVRTDGVLKLLDFGIAKLIGDQTSVTRTHERMFTPMNAAPEQILGQPCDVTTDVYALGALLYELIAGVPAFASQGRTPGELEHDILKVPPNAMRSRCTSPGLSATAIPIDLENIAQKALRKEPDGRYRNVEQLDNDILRLLADEPVSVSGNSMGYRLRKLVARHQLASALAAAILVTVLVAMAMVLAQNRRVIAERDRATLALDAMRQAFVAADPDGFTGGDIRARQILRQINAALLPLLAANDRQTAGLMLTLAEVQVSMGMLADAERSMQALNGRIEDNAYSCVLDARILVERDRLADAETALDQCQLDDEPARQRADLARARIAMKRSRFADAAARYEQLSSRINAQQPNWFYVQTQYADALASAGQAERALAHLDRAEIQARQFFPQDHPILARLKLARLEAMANAGNRTELLSQGPQIAATLQAAFGTDSIIVGRAESLVGQALLQDRQYAAAEPHLRNAWQTFRSVLGSGHFFVLSAELNLATALAGPSGNAPAAEPHFANVEAESREIENVSFHAFAAFSAAKYQIQQGKQHETLAGLQLLSANWPGRSTLDQDAQKQWRQWQAYGFWEADCAAAAGDYSEANLCRARVSSEPSCQAAQQVLCTPQSDKTDPGQEPH</sequence>
<evidence type="ECO:0000256" key="3">
    <source>
        <dbReference type="ARBA" id="ARBA00022777"/>
    </source>
</evidence>
<dbReference type="PANTHER" id="PTHR43289:SF6">
    <property type="entry name" value="SERINE_THREONINE-PROTEIN KINASE NEKL-3"/>
    <property type="match status" value="1"/>
</dbReference>
<keyword evidence="6" id="KW-0812">Transmembrane</keyword>
<proteinExistence type="predicted"/>
<dbReference type="InterPro" id="IPR000719">
    <property type="entry name" value="Prot_kinase_dom"/>
</dbReference>
<evidence type="ECO:0000313" key="9">
    <source>
        <dbReference type="Proteomes" id="UP000241074"/>
    </source>
</evidence>
<dbReference type="InterPro" id="IPR011990">
    <property type="entry name" value="TPR-like_helical_dom_sf"/>
</dbReference>
<keyword evidence="6" id="KW-1133">Transmembrane helix</keyword>
<dbReference type="Pfam" id="PF00069">
    <property type="entry name" value="Pkinase"/>
    <property type="match status" value="1"/>
</dbReference>
<protein>
    <recommendedName>
        <fullName evidence="7">Protein kinase domain-containing protein</fullName>
    </recommendedName>
</protein>
<dbReference type="InterPro" id="IPR008271">
    <property type="entry name" value="Ser/Thr_kinase_AS"/>
</dbReference>
<evidence type="ECO:0000256" key="6">
    <source>
        <dbReference type="SAM" id="Phobius"/>
    </source>
</evidence>
<dbReference type="GO" id="GO:0004674">
    <property type="term" value="F:protein serine/threonine kinase activity"/>
    <property type="evidence" value="ECO:0007669"/>
    <property type="project" value="TreeGrafter"/>
</dbReference>
<feature type="domain" description="Protein kinase" evidence="7">
    <location>
        <begin position="99"/>
        <end position="366"/>
    </location>
</feature>
<accession>A0A2P1PNV3</accession>
<evidence type="ECO:0000259" key="7">
    <source>
        <dbReference type="PROSITE" id="PS50011"/>
    </source>
</evidence>
<dbReference type="Proteomes" id="UP000241074">
    <property type="component" value="Chromosome"/>
</dbReference>
<dbReference type="SUPFAM" id="SSF48452">
    <property type="entry name" value="TPR-like"/>
    <property type="match status" value="1"/>
</dbReference>
<dbReference type="GO" id="GO:0005524">
    <property type="term" value="F:ATP binding"/>
    <property type="evidence" value="ECO:0007669"/>
    <property type="project" value="UniProtKB-UniRule"/>
</dbReference>
<dbReference type="OrthoDB" id="9783151at2"/>
<dbReference type="Gene3D" id="1.25.40.10">
    <property type="entry name" value="Tetratricopeptide repeat domain"/>
    <property type="match status" value="1"/>
</dbReference>
<dbReference type="SMART" id="SM00220">
    <property type="entry name" value="S_TKc"/>
    <property type="match status" value="1"/>
</dbReference>
<dbReference type="AlphaFoldDB" id="A0A2P1PNV3"/>
<keyword evidence="2 5" id="KW-0547">Nucleotide-binding</keyword>
<organism evidence="8 9">
    <name type="scientific">Ahniella affigens</name>
    <dbReference type="NCBI Taxonomy" id="2021234"/>
    <lineage>
        <taxon>Bacteria</taxon>
        <taxon>Pseudomonadati</taxon>
        <taxon>Pseudomonadota</taxon>
        <taxon>Gammaproteobacteria</taxon>
        <taxon>Lysobacterales</taxon>
        <taxon>Rhodanobacteraceae</taxon>
        <taxon>Ahniella</taxon>
    </lineage>
</organism>
<dbReference type="KEGG" id="xba:C7S18_04610"/>
<keyword evidence="3" id="KW-0418">Kinase</keyword>
<dbReference type="PROSITE" id="PS00108">
    <property type="entry name" value="PROTEIN_KINASE_ST"/>
    <property type="match status" value="1"/>
</dbReference>
<keyword evidence="6" id="KW-0472">Membrane</keyword>
<feature type="binding site" evidence="5">
    <location>
        <position position="133"/>
    </location>
    <ligand>
        <name>ATP</name>
        <dbReference type="ChEBI" id="CHEBI:30616"/>
    </ligand>
</feature>
<keyword evidence="1" id="KW-0808">Transferase</keyword>
<dbReference type="PROSITE" id="PS50011">
    <property type="entry name" value="PROTEIN_KINASE_DOM"/>
    <property type="match status" value="1"/>
</dbReference>
<dbReference type="InterPro" id="IPR011009">
    <property type="entry name" value="Kinase-like_dom_sf"/>
</dbReference>
<dbReference type="SUPFAM" id="SSF56112">
    <property type="entry name" value="Protein kinase-like (PK-like)"/>
    <property type="match status" value="1"/>
</dbReference>
<evidence type="ECO:0000256" key="1">
    <source>
        <dbReference type="ARBA" id="ARBA00022679"/>
    </source>
</evidence>
<feature type="transmembrane region" description="Helical" evidence="6">
    <location>
        <begin position="394"/>
        <end position="415"/>
    </location>
</feature>
<evidence type="ECO:0000256" key="4">
    <source>
        <dbReference type="ARBA" id="ARBA00022840"/>
    </source>
</evidence>
<dbReference type="PANTHER" id="PTHR43289">
    <property type="entry name" value="MITOGEN-ACTIVATED PROTEIN KINASE KINASE KINASE 20-RELATED"/>
    <property type="match status" value="1"/>
</dbReference>
<name>A0A2P1PNV3_9GAMM</name>
<dbReference type="EMBL" id="CP027860">
    <property type="protein sequence ID" value="AVP96523.1"/>
    <property type="molecule type" value="Genomic_DNA"/>
</dbReference>
<gene>
    <name evidence="8" type="ORF">C7S18_04610</name>
</gene>